<proteinExistence type="predicted"/>
<dbReference type="EMBL" id="JAGGKK010000020">
    <property type="protein sequence ID" value="MBP1950285.1"/>
    <property type="molecule type" value="Genomic_DNA"/>
</dbReference>
<organism evidence="2 3">
    <name type="scientific">Virgibacillus litoralis</name>
    <dbReference type="NCBI Taxonomy" id="578221"/>
    <lineage>
        <taxon>Bacteria</taxon>
        <taxon>Bacillati</taxon>
        <taxon>Bacillota</taxon>
        <taxon>Bacilli</taxon>
        <taxon>Bacillales</taxon>
        <taxon>Bacillaceae</taxon>
        <taxon>Virgibacillus</taxon>
    </lineage>
</organism>
<comment type="caution">
    <text evidence="2">The sequence shown here is derived from an EMBL/GenBank/DDBJ whole genome shotgun (WGS) entry which is preliminary data.</text>
</comment>
<evidence type="ECO:0000259" key="1">
    <source>
        <dbReference type="Pfam" id="PF03354"/>
    </source>
</evidence>
<dbReference type="Pfam" id="PF03354">
    <property type="entry name" value="TerL_ATPase"/>
    <property type="match status" value="1"/>
</dbReference>
<feature type="domain" description="Terminase large subunit-like ATPase" evidence="1">
    <location>
        <begin position="114"/>
        <end position="188"/>
    </location>
</feature>
<dbReference type="PANTHER" id="PTHR41287">
    <property type="match status" value="1"/>
</dbReference>
<dbReference type="Proteomes" id="UP001519328">
    <property type="component" value="Unassembled WGS sequence"/>
</dbReference>
<dbReference type="PANTHER" id="PTHR41287:SF1">
    <property type="entry name" value="PROTEIN YMFN"/>
    <property type="match status" value="1"/>
</dbReference>
<sequence>MTATTSTPSKIKKATQSFSFIAWKKEQIKKGAILTDSSDRLLTTWYAEQVVKGNILESEKNILSAKRHLKDLKRQGTEDFPWVFVEDDGHRPVRFIEKYCKPSKGDFDKLVIQPWQHFIVGSLYGWVHKDTGVRRFREGLIFIGRKNGKSTLVSGLSLYSVSKDGENGADVYLLANTKQQAGIIFDEAILREQMRLGARLSMNVLFTIWLNWIMKKNSKSRRCG</sequence>
<gene>
    <name evidence="2" type="ORF">J2Z82_003242</name>
</gene>
<dbReference type="InterPro" id="IPR005021">
    <property type="entry name" value="Terminase_largesu-like"/>
</dbReference>
<evidence type="ECO:0000313" key="2">
    <source>
        <dbReference type="EMBL" id="MBP1950285.1"/>
    </source>
</evidence>
<dbReference type="InterPro" id="IPR027417">
    <property type="entry name" value="P-loop_NTPase"/>
</dbReference>
<keyword evidence="3" id="KW-1185">Reference proteome</keyword>
<dbReference type="Gene3D" id="3.40.50.300">
    <property type="entry name" value="P-loop containing nucleotide triphosphate hydrolases"/>
    <property type="match status" value="1"/>
</dbReference>
<accession>A0ABS4HH83</accession>
<name>A0ABS4HH83_9BACI</name>
<reference evidence="2 3" key="1">
    <citation type="submission" date="2021-03" db="EMBL/GenBank/DDBJ databases">
        <title>Genomic Encyclopedia of Type Strains, Phase IV (KMG-IV): sequencing the most valuable type-strain genomes for metagenomic binning, comparative biology and taxonomic classification.</title>
        <authorList>
            <person name="Goeker M."/>
        </authorList>
    </citation>
    <scope>NUCLEOTIDE SEQUENCE [LARGE SCALE GENOMIC DNA]</scope>
    <source>
        <strain evidence="2 3">DSM 21085</strain>
    </source>
</reference>
<protein>
    <recommendedName>
        <fullName evidence="1">Terminase large subunit-like ATPase domain-containing protein</fullName>
    </recommendedName>
</protein>
<evidence type="ECO:0000313" key="3">
    <source>
        <dbReference type="Proteomes" id="UP001519328"/>
    </source>
</evidence>
<dbReference type="InterPro" id="IPR046461">
    <property type="entry name" value="TerL_ATPase"/>
</dbReference>